<feature type="transmembrane region" description="Helical" evidence="7">
    <location>
        <begin position="44"/>
        <end position="67"/>
    </location>
</feature>
<dbReference type="GO" id="GO:0006643">
    <property type="term" value="P:membrane lipid metabolic process"/>
    <property type="evidence" value="ECO:0007669"/>
    <property type="project" value="TreeGrafter"/>
</dbReference>
<evidence type="ECO:0000256" key="6">
    <source>
        <dbReference type="ARBA" id="ARBA00023136"/>
    </source>
</evidence>
<dbReference type="GO" id="GO:0012505">
    <property type="term" value="C:endomembrane system"/>
    <property type="evidence" value="ECO:0007669"/>
    <property type="project" value="UniProtKB-SubCell"/>
</dbReference>
<evidence type="ECO:0000256" key="2">
    <source>
        <dbReference type="ARBA" id="ARBA00022692"/>
    </source>
</evidence>
<evidence type="ECO:0000313" key="9">
    <source>
        <dbReference type="EMBL" id="OAI13240.1"/>
    </source>
</evidence>
<dbReference type="GO" id="GO:0005506">
    <property type="term" value="F:iron ion binding"/>
    <property type="evidence" value="ECO:0007669"/>
    <property type="project" value="InterPro"/>
</dbReference>
<keyword evidence="2 7" id="KW-0812">Transmembrane</keyword>
<dbReference type="GO" id="GO:0016020">
    <property type="term" value="C:membrane"/>
    <property type="evidence" value="ECO:0007669"/>
    <property type="project" value="GOC"/>
</dbReference>
<dbReference type="PANTHER" id="PTHR21624">
    <property type="entry name" value="STEROL DESATURASE-RELATED PROTEIN"/>
    <property type="match status" value="1"/>
</dbReference>
<dbReference type="InterPro" id="IPR006694">
    <property type="entry name" value="Fatty_acid_hydroxylase"/>
</dbReference>
<comment type="caution">
    <text evidence="9">The sequence shown here is derived from an EMBL/GenBank/DDBJ whole genome shotgun (WGS) entry which is preliminary data.</text>
</comment>
<gene>
    <name evidence="9" type="ORF">A1359_12615</name>
</gene>
<dbReference type="PANTHER" id="PTHR21624:SF1">
    <property type="entry name" value="ALKYLGLYCEROL MONOOXYGENASE"/>
    <property type="match status" value="1"/>
</dbReference>
<evidence type="ECO:0000259" key="8">
    <source>
        <dbReference type="Pfam" id="PF04116"/>
    </source>
</evidence>
<keyword evidence="4" id="KW-0560">Oxidoreductase</keyword>
<evidence type="ECO:0000256" key="1">
    <source>
        <dbReference type="ARBA" id="ARBA00004127"/>
    </source>
</evidence>
<accession>A0A177N7X4</accession>
<dbReference type="Pfam" id="PF04116">
    <property type="entry name" value="FA_hydroxylase"/>
    <property type="match status" value="1"/>
</dbReference>
<sequence>MEVIVRLSVFFGILIGMLVWEAWRPTRRLQLQRLQRWTVNLGLALFNILVMRISVGAAAWQASIWAAEQSVGIFNVLILPSWLSIAGSLLLLDLAIYAQHVAAHRWRWFWRLHQVHHTDIDFDTTTAVRFHPMEIMLSMAYKVVLVLLLGAQPMAVIMFEVILNGCALFNHGNVSLPGGWEKRLRYLLVTPDMHRIHHSARPIETDSNYGFSLSCWDRLFKTYTSQAQLPQTEMTIGLNGFREPNELGFFGLLALPFRRLRLR</sequence>
<evidence type="ECO:0000313" key="10">
    <source>
        <dbReference type="Proteomes" id="UP000078476"/>
    </source>
</evidence>
<feature type="transmembrane region" description="Helical" evidence="7">
    <location>
        <begin position="73"/>
        <end position="98"/>
    </location>
</feature>
<feature type="transmembrane region" description="Helical" evidence="7">
    <location>
        <begin position="139"/>
        <end position="163"/>
    </location>
</feature>
<dbReference type="OrthoDB" id="9770329at2"/>
<organism evidence="9 10">
    <name type="scientific">Methylomonas lenta</name>
    <dbReference type="NCBI Taxonomy" id="980561"/>
    <lineage>
        <taxon>Bacteria</taxon>
        <taxon>Pseudomonadati</taxon>
        <taxon>Pseudomonadota</taxon>
        <taxon>Gammaproteobacteria</taxon>
        <taxon>Methylococcales</taxon>
        <taxon>Methylococcaceae</taxon>
        <taxon>Methylomonas</taxon>
    </lineage>
</organism>
<dbReference type="RefSeq" id="WP_066984502.1">
    <property type="nucleotide sequence ID" value="NZ_LUUI01000122.1"/>
</dbReference>
<dbReference type="EMBL" id="LUUI01000122">
    <property type="protein sequence ID" value="OAI13240.1"/>
    <property type="molecule type" value="Genomic_DNA"/>
</dbReference>
<dbReference type="STRING" id="980561.A1359_12615"/>
<evidence type="ECO:0000256" key="5">
    <source>
        <dbReference type="ARBA" id="ARBA00023098"/>
    </source>
</evidence>
<dbReference type="AlphaFoldDB" id="A0A177N7X4"/>
<keyword evidence="5" id="KW-0443">Lipid metabolism</keyword>
<name>A0A177N7X4_9GAMM</name>
<dbReference type="GO" id="GO:0050479">
    <property type="term" value="F:glyceryl-ether monooxygenase activity"/>
    <property type="evidence" value="ECO:0007669"/>
    <property type="project" value="TreeGrafter"/>
</dbReference>
<feature type="domain" description="Fatty acid hydroxylase" evidence="8">
    <location>
        <begin position="89"/>
        <end position="222"/>
    </location>
</feature>
<dbReference type="InterPro" id="IPR051689">
    <property type="entry name" value="Sterol_desaturase/TMEM195"/>
</dbReference>
<keyword evidence="3 7" id="KW-1133">Transmembrane helix</keyword>
<reference evidence="9 10" key="1">
    <citation type="submission" date="2016-03" db="EMBL/GenBank/DDBJ databases">
        <authorList>
            <person name="Ploux O."/>
        </authorList>
    </citation>
    <scope>NUCLEOTIDE SEQUENCE [LARGE SCALE GENOMIC DNA]</scope>
    <source>
        <strain evidence="9 10">R-45370</strain>
    </source>
</reference>
<comment type="subcellular location">
    <subcellularLocation>
        <location evidence="1">Endomembrane system</location>
        <topology evidence="1">Multi-pass membrane protein</topology>
    </subcellularLocation>
</comment>
<proteinExistence type="predicted"/>
<evidence type="ECO:0000256" key="3">
    <source>
        <dbReference type="ARBA" id="ARBA00022989"/>
    </source>
</evidence>
<dbReference type="GO" id="GO:0008610">
    <property type="term" value="P:lipid biosynthetic process"/>
    <property type="evidence" value="ECO:0007669"/>
    <property type="project" value="InterPro"/>
</dbReference>
<evidence type="ECO:0000256" key="7">
    <source>
        <dbReference type="SAM" id="Phobius"/>
    </source>
</evidence>
<feature type="transmembrane region" description="Helical" evidence="7">
    <location>
        <begin position="6"/>
        <end position="23"/>
    </location>
</feature>
<keyword evidence="10" id="KW-1185">Reference proteome</keyword>
<protein>
    <submittedName>
        <fullName evidence="9">Sterol desaturase</fullName>
    </submittedName>
</protein>
<keyword evidence="6 7" id="KW-0472">Membrane</keyword>
<dbReference type="Proteomes" id="UP000078476">
    <property type="component" value="Unassembled WGS sequence"/>
</dbReference>
<evidence type="ECO:0000256" key="4">
    <source>
        <dbReference type="ARBA" id="ARBA00023002"/>
    </source>
</evidence>